<dbReference type="InterPro" id="IPR013087">
    <property type="entry name" value="Znf_C2H2_type"/>
</dbReference>
<evidence type="ECO:0000313" key="6">
    <source>
        <dbReference type="EnsemblMetazoa" id="MDOA016369-PA"/>
    </source>
</evidence>
<dbReference type="InterPro" id="IPR036236">
    <property type="entry name" value="Znf_C2H2_sf"/>
</dbReference>
<dbReference type="FunFam" id="3.30.160.60:FF:000446">
    <property type="entry name" value="Zinc finger protein"/>
    <property type="match status" value="1"/>
</dbReference>
<feature type="domain" description="C2H2-type" evidence="5">
    <location>
        <begin position="11"/>
        <end position="39"/>
    </location>
</feature>
<proteinExistence type="predicted"/>
<dbReference type="AlphaFoldDB" id="A0A1I8NJY3"/>
<evidence type="ECO:0000256" key="1">
    <source>
        <dbReference type="ARBA" id="ARBA00022723"/>
    </source>
</evidence>
<reference evidence="6" key="1">
    <citation type="submission" date="2020-05" db="UniProtKB">
        <authorList>
            <consortium name="EnsemblMetazoa"/>
        </authorList>
    </citation>
    <scope>IDENTIFICATION</scope>
    <source>
        <strain evidence="6">Aabys</strain>
    </source>
</reference>
<dbReference type="GO" id="GO:0005634">
    <property type="term" value="C:nucleus"/>
    <property type="evidence" value="ECO:0007669"/>
    <property type="project" value="UniProtKB-ARBA"/>
</dbReference>
<feature type="domain" description="C2H2-type" evidence="5">
    <location>
        <begin position="41"/>
        <end position="69"/>
    </location>
</feature>
<dbReference type="EnsemblMetazoa" id="MDOA016369-RA">
    <property type="protein sequence ID" value="MDOA016369-PA"/>
    <property type="gene ID" value="MDOA016369"/>
</dbReference>
<sequence length="158" mass="18362">MDERSGHEQRYPCMVCGKSYLRKGHLKRHMTNECIGIQPKYMCDVCPARYKRSEDLRRHLLRAHNIVRSGQRSRTIDDYVIGTASTEYYDHSRGASAVPDAAVMERPIYISEFETPSQYHTGSKQLQAPTPSNHQQQYQHRLHSASSSDFDNQHFLDY</sequence>
<keyword evidence="2" id="KW-0863">Zinc-finger</keyword>
<dbReference type="PROSITE" id="PS50157">
    <property type="entry name" value="ZINC_FINGER_C2H2_2"/>
    <property type="match status" value="2"/>
</dbReference>
<dbReference type="SMART" id="SM00355">
    <property type="entry name" value="ZnF_C2H2"/>
    <property type="match status" value="2"/>
</dbReference>
<dbReference type="Pfam" id="PF00096">
    <property type="entry name" value="zf-C2H2"/>
    <property type="match status" value="2"/>
</dbReference>
<organism evidence="6">
    <name type="scientific">Musca domestica</name>
    <name type="common">House fly</name>
    <dbReference type="NCBI Taxonomy" id="7370"/>
    <lineage>
        <taxon>Eukaryota</taxon>
        <taxon>Metazoa</taxon>
        <taxon>Ecdysozoa</taxon>
        <taxon>Arthropoda</taxon>
        <taxon>Hexapoda</taxon>
        <taxon>Insecta</taxon>
        <taxon>Pterygota</taxon>
        <taxon>Neoptera</taxon>
        <taxon>Endopterygota</taxon>
        <taxon>Diptera</taxon>
        <taxon>Brachycera</taxon>
        <taxon>Muscomorpha</taxon>
        <taxon>Muscoidea</taxon>
        <taxon>Muscidae</taxon>
        <taxon>Musca</taxon>
    </lineage>
</organism>
<dbReference type="Gene3D" id="3.30.160.60">
    <property type="entry name" value="Classic Zinc Finger"/>
    <property type="match status" value="1"/>
</dbReference>
<keyword evidence="1" id="KW-0479">Metal-binding</keyword>
<evidence type="ECO:0000256" key="3">
    <source>
        <dbReference type="ARBA" id="ARBA00022833"/>
    </source>
</evidence>
<evidence type="ECO:0000259" key="5">
    <source>
        <dbReference type="PROSITE" id="PS50157"/>
    </source>
</evidence>
<feature type="region of interest" description="Disordered" evidence="4">
    <location>
        <begin position="119"/>
        <end position="151"/>
    </location>
</feature>
<protein>
    <recommendedName>
        <fullName evidence="5">C2H2-type domain-containing protein</fullName>
    </recommendedName>
</protein>
<dbReference type="VEuPathDB" id="VectorBase:MDOA016369"/>
<evidence type="ECO:0000256" key="2">
    <source>
        <dbReference type="ARBA" id="ARBA00022771"/>
    </source>
</evidence>
<dbReference type="SUPFAM" id="SSF57667">
    <property type="entry name" value="beta-beta-alpha zinc fingers"/>
    <property type="match status" value="1"/>
</dbReference>
<dbReference type="GO" id="GO:0008270">
    <property type="term" value="F:zinc ion binding"/>
    <property type="evidence" value="ECO:0007669"/>
    <property type="project" value="UniProtKB-KW"/>
</dbReference>
<name>A0A1I8NJY3_MUSDO</name>
<dbReference type="PROSITE" id="PS00028">
    <property type="entry name" value="ZINC_FINGER_C2H2_1"/>
    <property type="match status" value="1"/>
</dbReference>
<accession>A0A1I8NJY3</accession>
<keyword evidence="3" id="KW-0862">Zinc</keyword>
<evidence type="ECO:0000256" key="4">
    <source>
        <dbReference type="SAM" id="MobiDB-lite"/>
    </source>
</evidence>
<feature type="compositionally biased region" description="Polar residues" evidence="4">
    <location>
        <begin position="119"/>
        <end position="150"/>
    </location>
</feature>